<accession>A0A179DI54</accession>
<dbReference type="Pfam" id="PF14339">
    <property type="entry name" value="DUF4394"/>
    <property type="match status" value="2"/>
</dbReference>
<gene>
    <name evidence="2" type="ORF">A5893_07235</name>
</gene>
<reference evidence="2 3" key="2">
    <citation type="submission" date="2016-06" db="EMBL/GenBank/DDBJ databases">
        <title>Pedobacter psychrophilus sp. nov., isolated from Antarctic fragmentary rock.</title>
        <authorList>
            <person name="Svec P."/>
        </authorList>
    </citation>
    <scope>NUCLEOTIDE SEQUENCE [LARGE SCALE GENOMIC DNA]</scope>
    <source>
        <strain evidence="2 3">CCM 8644</strain>
    </source>
</reference>
<evidence type="ECO:0000313" key="3">
    <source>
        <dbReference type="Proteomes" id="UP000078459"/>
    </source>
</evidence>
<sequence length="577" mass="59714">MYLLINQNKKMKMRFLNSNIKMMGLIALIIGSITSCKQDDDLSINATGVKPNIAFVGLTNTNTVSTGGQLIRYNANNTNQLVGAAVSITGLITGESILAIDYRPATGILYGVSSQSRLYILNPITGVAKAVNATAFTPAISGGIAGFDFNPTVDRIRLVTKSGQNLRLNPEDGTVVATDGNINGGTNAVLGEVAYTNNTSGVTTTELFDVDFNSGNLYKQDANVGTLTLIGSLGVPTIPVALSTYSAAYNANITNNRPGGFDIAPTGEALVVFNNASVPAIPVGGIVTGPPANPSSAVNAVAGTPTLFQIDLTTGKATDLGLIPFPTPNNGVAATSLIGIAIAPAPVAYAVNETNGLMIFNLTKPEPITKPITGLQTGENIVGLDFRPLNGQLYALGSTSRIYTINPSSGVATAVTPLPLIPLLSGTNFGFDFNPTADAIRITSNTGQNLRYAVATGVNTADVAISGGDVEQTAAAYSYNSYPTTTSTTLYTINVKTDSLYRLATPNDGKLTRIGKLRVNADASNGFDIGAVSGVGYAILTTGITTKIYTINLSLGSATEVGVFPVKVRAFTVGLGF</sequence>
<feature type="domain" description="DUF4394" evidence="1">
    <location>
        <begin position="357"/>
        <end position="567"/>
    </location>
</feature>
<protein>
    <recommendedName>
        <fullName evidence="1">DUF4394 domain-containing protein</fullName>
    </recommendedName>
</protein>
<feature type="domain" description="DUF4394" evidence="1">
    <location>
        <begin position="70"/>
        <end position="326"/>
    </location>
</feature>
<dbReference type="EMBL" id="LWHJ01000022">
    <property type="protein sequence ID" value="OAQ40725.1"/>
    <property type="molecule type" value="Genomic_DNA"/>
</dbReference>
<dbReference type="STRING" id="1826909.A5893_07235"/>
<name>A0A179DI54_9SPHI</name>
<evidence type="ECO:0000313" key="2">
    <source>
        <dbReference type="EMBL" id="OAQ40725.1"/>
    </source>
</evidence>
<organism evidence="2 3">
    <name type="scientific">Pedobacter psychrophilus</name>
    <dbReference type="NCBI Taxonomy" id="1826909"/>
    <lineage>
        <taxon>Bacteria</taxon>
        <taxon>Pseudomonadati</taxon>
        <taxon>Bacteroidota</taxon>
        <taxon>Sphingobacteriia</taxon>
        <taxon>Sphingobacteriales</taxon>
        <taxon>Sphingobacteriaceae</taxon>
        <taxon>Pedobacter</taxon>
    </lineage>
</organism>
<dbReference type="InterPro" id="IPR025507">
    <property type="entry name" value="DUF4394"/>
</dbReference>
<dbReference type="SUPFAM" id="SSF69322">
    <property type="entry name" value="Tricorn protease domain 2"/>
    <property type="match status" value="1"/>
</dbReference>
<proteinExistence type="predicted"/>
<evidence type="ECO:0000259" key="1">
    <source>
        <dbReference type="Pfam" id="PF14339"/>
    </source>
</evidence>
<dbReference type="Proteomes" id="UP000078459">
    <property type="component" value="Unassembled WGS sequence"/>
</dbReference>
<keyword evidence="3" id="KW-1185">Reference proteome</keyword>
<reference evidence="2 3" key="1">
    <citation type="submission" date="2016-04" db="EMBL/GenBank/DDBJ databases">
        <authorList>
            <person name="Evans L.H."/>
            <person name="Alamgir A."/>
            <person name="Owens N."/>
            <person name="Weber N.D."/>
            <person name="Virtaneva K."/>
            <person name="Barbian K."/>
            <person name="Babar A."/>
            <person name="Rosenke K."/>
        </authorList>
    </citation>
    <scope>NUCLEOTIDE SEQUENCE [LARGE SCALE GENOMIC DNA]</scope>
    <source>
        <strain evidence="2 3">CCM 8644</strain>
    </source>
</reference>
<dbReference type="AlphaFoldDB" id="A0A179DI54"/>
<comment type="caution">
    <text evidence="2">The sequence shown here is derived from an EMBL/GenBank/DDBJ whole genome shotgun (WGS) entry which is preliminary data.</text>
</comment>